<reference evidence="3" key="1">
    <citation type="submission" date="2015-12" db="EMBL/GenBank/DDBJ databases">
        <title>Gene expression during late stages of embryo sac development: a critical building block for successful pollen-pistil interactions.</title>
        <authorList>
            <person name="Liu Y."/>
            <person name="Joly V."/>
            <person name="Sabar M."/>
            <person name="Matton D.P."/>
        </authorList>
    </citation>
    <scope>NUCLEOTIDE SEQUENCE</scope>
</reference>
<proteinExistence type="predicted"/>
<dbReference type="EMBL" id="GEDG01021638">
    <property type="protein sequence ID" value="JAP18143.1"/>
    <property type="molecule type" value="Transcribed_RNA"/>
</dbReference>
<evidence type="ECO:0000256" key="1">
    <source>
        <dbReference type="SAM" id="MobiDB-lite"/>
    </source>
</evidence>
<feature type="compositionally biased region" description="Basic and acidic residues" evidence="1">
    <location>
        <begin position="30"/>
        <end position="40"/>
    </location>
</feature>
<protein>
    <submittedName>
        <fullName evidence="3">Putative ovule protein</fullName>
    </submittedName>
</protein>
<feature type="domain" description="DUF4283" evidence="2">
    <location>
        <begin position="83"/>
        <end position="130"/>
    </location>
</feature>
<accession>A0A0V0HCQ1</accession>
<dbReference type="PANTHER" id="PTHR33233:SF17">
    <property type="entry name" value="DUF4283 DOMAIN-CONTAINING PROTEIN"/>
    <property type="match status" value="1"/>
</dbReference>
<name>A0A0V0HCQ1_SOLCH</name>
<organism evidence="3">
    <name type="scientific">Solanum chacoense</name>
    <name type="common">Chaco potato</name>
    <dbReference type="NCBI Taxonomy" id="4108"/>
    <lineage>
        <taxon>Eukaryota</taxon>
        <taxon>Viridiplantae</taxon>
        <taxon>Streptophyta</taxon>
        <taxon>Embryophyta</taxon>
        <taxon>Tracheophyta</taxon>
        <taxon>Spermatophyta</taxon>
        <taxon>Magnoliopsida</taxon>
        <taxon>eudicotyledons</taxon>
        <taxon>Gunneridae</taxon>
        <taxon>Pentapetalae</taxon>
        <taxon>asterids</taxon>
        <taxon>lamiids</taxon>
        <taxon>Solanales</taxon>
        <taxon>Solanaceae</taxon>
        <taxon>Solanoideae</taxon>
        <taxon>Solaneae</taxon>
        <taxon>Solanum</taxon>
    </lineage>
</organism>
<dbReference type="Pfam" id="PF14111">
    <property type="entry name" value="DUF4283"/>
    <property type="match status" value="1"/>
</dbReference>
<evidence type="ECO:0000259" key="2">
    <source>
        <dbReference type="Pfam" id="PF14111"/>
    </source>
</evidence>
<evidence type="ECO:0000313" key="3">
    <source>
        <dbReference type="EMBL" id="JAP18143.1"/>
    </source>
</evidence>
<dbReference type="PANTHER" id="PTHR33233">
    <property type="entry name" value="ENDONUCLEASE/EXONUCLEASE/PHOSPHATASE"/>
    <property type="match status" value="1"/>
</dbReference>
<feature type="region of interest" description="Disordered" evidence="1">
    <location>
        <begin position="1"/>
        <end position="42"/>
    </location>
</feature>
<feature type="compositionally biased region" description="Polar residues" evidence="1">
    <location>
        <begin position="15"/>
        <end position="29"/>
    </location>
</feature>
<dbReference type="InterPro" id="IPR025558">
    <property type="entry name" value="DUF4283"/>
</dbReference>
<dbReference type="AlphaFoldDB" id="A0A0V0HCQ1"/>
<sequence>MKETTEGVQEDEPETQPSGPKTGVAQQLNFREDTNTDGKKTWNSLFTLNRTATTGMPLSYNPPKIIDGRPVVVLEAPEIAKQTDEWNNALVVYTFGEAPAFSYMNNYIARYWNFVAVPELYNHDAGCYIV</sequence>